<dbReference type="PANTHER" id="PTHR11410:SF0">
    <property type="entry name" value="ATP SYNTHASE SUBUNIT A"/>
    <property type="match status" value="1"/>
</dbReference>
<comment type="subcellular location">
    <subcellularLocation>
        <location evidence="1 12">Mitochondrion inner membrane</location>
        <topology evidence="1 12">Multi-pass membrane protein</topology>
    </subcellularLocation>
</comment>
<dbReference type="InterPro" id="IPR045083">
    <property type="entry name" value="ATP_synth_F0_asu_bact/mt"/>
</dbReference>
<keyword evidence="7" id="KW-0375">Hydrogen ion transport</keyword>
<feature type="transmembrane region" description="Helical" evidence="13">
    <location>
        <begin position="252"/>
        <end position="270"/>
    </location>
</feature>
<accession>Q85SZ9</accession>
<protein>
    <recommendedName>
        <fullName evidence="3 12">ATP synthase subunit a</fullName>
    </recommendedName>
</protein>
<dbReference type="HOGENOM" id="CLU_041018_0_2_1"/>
<dbReference type="HAMAP" id="MF_01393">
    <property type="entry name" value="ATP_synth_a_bact"/>
    <property type="match status" value="1"/>
</dbReference>
<reference evidence="15" key="2">
    <citation type="submission" date="2012-09" db="EMBL/GenBank/DDBJ databases">
        <title>The Genome Sequence of Cryptococcus neoformans grubii H99.</title>
        <authorList>
            <consortium name="The Broad Institute Genome Sequencing Platform"/>
            <person name="Birren B."/>
            <person name="Cuomo C."/>
            <person name="Gargeya S."/>
            <person name="Jaffe D."/>
            <person name="Young S.K."/>
            <person name="Wortman J."/>
            <person name="Zeng Q."/>
            <person name="Alvarado L."/>
            <person name="Dietrich F."/>
            <person name="Allen A."/>
            <person name="Stajich J.E."/>
            <person name="Heitman J."/>
            <person name="Kronstad J."/>
        </authorList>
    </citation>
    <scope>NUCLEOTIDE SEQUENCE</scope>
    <source>
        <strain evidence="15">H99</strain>
    </source>
</reference>
<evidence type="ECO:0000256" key="12">
    <source>
        <dbReference type="RuleBase" id="RU004450"/>
    </source>
</evidence>
<dbReference type="RefSeq" id="YP_006883715.1">
    <property type="nucleotide sequence ID" value="NC_018792.1"/>
</dbReference>
<evidence type="ECO:0000256" key="4">
    <source>
        <dbReference type="ARBA" id="ARBA00022448"/>
    </source>
</evidence>
<dbReference type="VEuPathDB" id="FungiDB:CNAG_09008"/>
<dbReference type="PRINTS" id="PR00123">
    <property type="entry name" value="ATPASEA"/>
</dbReference>
<keyword evidence="14" id="KW-0496">Mitochondrion</keyword>
<keyword evidence="16" id="KW-1185">Reference proteome</keyword>
<reference evidence="14" key="1">
    <citation type="submission" date="2002-05" db="EMBL/GenBank/DDBJ databases">
        <title>Sequence of the Mitochondrial genome of Cryptococcus neoformans serotype A strain H99.</title>
        <authorList>
            <person name="Allen A."/>
            <person name="Truesdell G."/>
            <person name="Li X."/>
            <person name="Dietrich F.S."/>
        </authorList>
    </citation>
    <scope>NUCLEOTIDE SEQUENCE</scope>
    <source>
        <strain evidence="14">H99</strain>
    </source>
</reference>
<organism evidence="14">
    <name type="scientific">Cryptococcus neoformans (strain H99 / ATCC 208821 / CBS 10515 / FGSC 9487)</name>
    <name type="common">Cryptococcus neoformans var. grubii serotype A</name>
    <dbReference type="NCBI Taxonomy" id="235443"/>
    <lineage>
        <taxon>Eukaryota</taxon>
        <taxon>Fungi</taxon>
        <taxon>Dikarya</taxon>
        <taxon>Basidiomycota</taxon>
        <taxon>Agaricomycotina</taxon>
        <taxon>Tremellomycetes</taxon>
        <taxon>Tremellales</taxon>
        <taxon>Cryptococcaceae</taxon>
        <taxon>Cryptococcus</taxon>
        <taxon>Cryptococcus neoformans species complex</taxon>
    </lineage>
</organism>
<reference evidence="15 16" key="3">
    <citation type="journal article" date="2014" name="PLoS Genet.">
        <title>Analysis of the genome and transcriptome of Cryptococcus neoformans var. grubii reveals complex RNA expression and microevolution leading to virulence attenuation.</title>
        <authorList>
            <person name="Janbon G."/>
            <person name="Ormerod K.L."/>
            <person name="Paulet D."/>
            <person name="Byrnes E.J.III."/>
            <person name="Yadav V."/>
            <person name="Chatterjee G."/>
            <person name="Mullapudi N."/>
            <person name="Hon C.C."/>
            <person name="Billmyre R.B."/>
            <person name="Brunel F."/>
            <person name="Bahn Y.S."/>
            <person name="Chen W."/>
            <person name="Chen Y."/>
            <person name="Chow E.W."/>
            <person name="Coppee J.Y."/>
            <person name="Floyd-Averette A."/>
            <person name="Gaillardin C."/>
            <person name="Gerik K.J."/>
            <person name="Goldberg J."/>
            <person name="Gonzalez-Hilarion S."/>
            <person name="Gujja S."/>
            <person name="Hamlin J.L."/>
            <person name="Hsueh Y.P."/>
            <person name="Ianiri G."/>
            <person name="Jones S."/>
            <person name="Kodira C.D."/>
            <person name="Kozubowski L."/>
            <person name="Lam W."/>
            <person name="Marra M."/>
            <person name="Mesner L.D."/>
            <person name="Mieczkowski P.A."/>
            <person name="Moyrand F."/>
            <person name="Nielsen K."/>
            <person name="Proux C."/>
            <person name="Rossignol T."/>
            <person name="Schein J.E."/>
            <person name="Sun S."/>
            <person name="Wollschlaeger C."/>
            <person name="Wood I.A."/>
            <person name="Zeng Q."/>
            <person name="Neuveglise C."/>
            <person name="Newlon C.S."/>
            <person name="Perfect J.R."/>
            <person name="Lodge J.K."/>
            <person name="Idnurm A."/>
            <person name="Stajich J.E."/>
            <person name="Kronstad J.W."/>
            <person name="Sanyal K."/>
            <person name="Heitman J."/>
            <person name="Fraser J.A."/>
            <person name="Cuomo C.A."/>
            <person name="Dietrich F.S."/>
        </authorList>
    </citation>
    <scope>NUCLEOTIDE SEQUENCE [LARGE SCALE GENOMIC DNA]</scope>
    <source>
        <strain evidence="15">H99</strain>
        <strain evidence="16">H99 / ATCC 208821 / CBS 10515 / FGSC 9487</strain>
    </source>
</reference>
<evidence type="ECO:0000256" key="5">
    <source>
        <dbReference type="ARBA" id="ARBA00022547"/>
    </source>
</evidence>
<sequence length="277" mass="30545">MSNTMYYFNYIALKNNYFIYSVIMTHFITSPLEQFEVVPFLSVSAPIIGDFNLSLTNLGLYAIITVFLVLGLHIMGNNSYSLVPSAWSISLESAYASIHGMVRDQIGSANEIYMPFIYSLFFFILIANLNGNVPYAFTITTSVMVAIGLSVFIFIGVTILGLYTHGLHFFAFFIPSGTPLGLVPLLVLIELISYFARSVSLGIRLFANMTAGHTLLKILSTFLTQLFTSSILVAVVTLIPFAIFVGLVGLEIAVSLIQAFVFCILTCSYIKDAIELH</sequence>
<keyword evidence="10 13" id="KW-0472">Membrane</keyword>
<evidence type="ECO:0000313" key="15">
    <source>
        <dbReference type="EMBL" id="AFR99110.1"/>
    </source>
</evidence>
<feature type="transmembrane region" description="Helical" evidence="13">
    <location>
        <begin position="58"/>
        <end position="76"/>
    </location>
</feature>
<name>Q85SZ9_CRYN9</name>
<evidence type="ECO:0000256" key="3">
    <source>
        <dbReference type="ARBA" id="ARBA00021312"/>
    </source>
</evidence>
<gene>
    <name evidence="14" type="primary">ATP6</name>
    <name evidence="15" type="ORF">CNAG_09008</name>
</gene>
<dbReference type="Pfam" id="PF00119">
    <property type="entry name" value="ATP-synt_A"/>
    <property type="match status" value="1"/>
</dbReference>
<dbReference type="FunFam" id="1.20.120.220:FF:000003">
    <property type="entry name" value="ATP synthase subunit a"/>
    <property type="match status" value="1"/>
</dbReference>
<dbReference type="AlphaFoldDB" id="Q85SZ9"/>
<evidence type="ECO:0000256" key="7">
    <source>
        <dbReference type="ARBA" id="ARBA00022781"/>
    </source>
</evidence>
<dbReference type="Gene3D" id="1.20.120.220">
    <property type="entry name" value="ATP synthase, F0 complex, subunit A"/>
    <property type="match status" value="1"/>
</dbReference>
<keyword evidence="9" id="KW-0406">Ion transport</keyword>
<dbReference type="SUPFAM" id="SSF81336">
    <property type="entry name" value="F1F0 ATP synthase subunit A"/>
    <property type="match status" value="1"/>
</dbReference>
<keyword evidence="6 13" id="KW-0812">Transmembrane</keyword>
<dbReference type="InterPro" id="IPR035908">
    <property type="entry name" value="F0_ATP_A_sf"/>
</dbReference>
<dbReference type="NCBIfam" id="TIGR01131">
    <property type="entry name" value="ATP_synt_6_or_A"/>
    <property type="match status" value="1"/>
</dbReference>
<evidence type="ECO:0000256" key="10">
    <source>
        <dbReference type="ARBA" id="ARBA00023136"/>
    </source>
</evidence>
<proteinExistence type="inferred from homology"/>
<dbReference type="GO" id="GO:0045259">
    <property type="term" value="C:proton-transporting ATP synthase complex"/>
    <property type="evidence" value="ECO:0007669"/>
    <property type="project" value="UniProtKB-KW"/>
</dbReference>
<evidence type="ECO:0000313" key="16">
    <source>
        <dbReference type="Proteomes" id="UP000010091"/>
    </source>
</evidence>
<comment type="similarity">
    <text evidence="2">Belongs to the ATPase A chain family.</text>
</comment>
<dbReference type="InterPro" id="IPR023011">
    <property type="entry name" value="ATP_synth_F0_asu_AS"/>
</dbReference>
<feature type="transmembrane region" description="Helical" evidence="13">
    <location>
        <begin position="215"/>
        <end position="246"/>
    </location>
</feature>
<keyword evidence="4" id="KW-0813">Transport</keyword>
<evidence type="ECO:0000256" key="2">
    <source>
        <dbReference type="ARBA" id="ARBA00006810"/>
    </source>
</evidence>
<dbReference type="PANTHER" id="PTHR11410">
    <property type="entry name" value="ATP SYNTHASE SUBUNIT A"/>
    <property type="match status" value="1"/>
</dbReference>
<evidence type="ECO:0000256" key="6">
    <source>
        <dbReference type="ARBA" id="ARBA00022692"/>
    </source>
</evidence>
<dbReference type="InterPro" id="IPR000568">
    <property type="entry name" value="ATP_synth_F0_asu"/>
</dbReference>
<dbReference type="Proteomes" id="UP000010091">
    <property type="component" value="Mitochondrion"/>
</dbReference>
<dbReference type="NCBIfam" id="NF004482">
    <property type="entry name" value="PRK05815.2-4"/>
    <property type="match status" value="1"/>
</dbReference>
<dbReference type="GO" id="GO:0005743">
    <property type="term" value="C:mitochondrial inner membrane"/>
    <property type="evidence" value="ECO:0007669"/>
    <property type="project" value="UniProtKB-SubCell"/>
</dbReference>
<dbReference type="EMBL" id="AY101381">
    <property type="protein sequence ID" value="AAN37579.1"/>
    <property type="molecule type" value="Genomic_DNA"/>
</dbReference>
<dbReference type="GO" id="GO:0046933">
    <property type="term" value="F:proton-transporting ATP synthase activity, rotational mechanism"/>
    <property type="evidence" value="ECO:0007669"/>
    <property type="project" value="TreeGrafter"/>
</dbReference>
<dbReference type="CDD" id="cd00310">
    <property type="entry name" value="ATP-synt_Fo_a_6"/>
    <property type="match status" value="1"/>
</dbReference>
<dbReference type="KEGG" id="cng:CNAG_09008"/>
<accession>J9W4D0</accession>
<evidence type="ECO:0000256" key="8">
    <source>
        <dbReference type="ARBA" id="ARBA00022989"/>
    </source>
</evidence>
<evidence type="ECO:0000256" key="11">
    <source>
        <dbReference type="ARBA" id="ARBA00023310"/>
    </source>
</evidence>
<dbReference type="EMBL" id="CP003834">
    <property type="protein sequence ID" value="AFR99110.1"/>
    <property type="molecule type" value="Genomic_DNA"/>
</dbReference>
<feature type="transmembrane region" description="Helical" evidence="13">
    <location>
        <begin position="143"/>
        <end position="163"/>
    </location>
</feature>
<dbReference type="GeneID" id="13824782"/>
<evidence type="ECO:0000313" key="14">
    <source>
        <dbReference type="EMBL" id="AAN37579.1"/>
    </source>
</evidence>
<geneLocation type="mitochondrion" evidence="14"/>
<keyword evidence="11" id="KW-0066">ATP synthesis</keyword>
<evidence type="ECO:0000256" key="9">
    <source>
        <dbReference type="ARBA" id="ARBA00023065"/>
    </source>
</evidence>
<feature type="transmembrane region" description="Helical" evidence="13">
    <location>
        <begin position="112"/>
        <end position="131"/>
    </location>
</feature>
<evidence type="ECO:0000256" key="13">
    <source>
        <dbReference type="SAM" id="Phobius"/>
    </source>
</evidence>
<feature type="transmembrane region" description="Helical" evidence="13">
    <location>
        <begin position="169"/>
        <end position="195"/>
    </location>
</feature>
<evidence type="ECO:0000256" key="1">
    <source>
        <dbReference type="ARBA" id="ARBA00004448"/>
    </source>
</evidence>
<keyword evidence="8 13" id="KW-1133">Transmembrane helix</keyword>
<dbReference type="PROSITE" id="PS00449">
    <property type="entry name" value="ATPASE_A"/>
    <property type="match status" value="1"/>
</dbReference>
<keyword evidence="5" id="KW-0138">CF(0)</keyword>